<gene>
    <name evidence="4" type="ORF">LSAT_V11C900465870</name>
</gene>
<dbReference type="SUPFAM" id="SSF56672">
    <property type="entry name" value="DNA/RNA polymerases"/>
    <property type="match status" value="1"/>
</dbReference>
<dbReference type="PANTHER" id="PTHR33116">
    <property type="entry name" value="REVERSE TRANSCRIPTASE ZINC-BINDING DOMAIN-CONTAINING PROTEIN-RELATED-RELATED"/>
    <property type="match status" value="1"/>
</dbReference>
<keyword evidence="5" id="KW-1185">Reference proteome</keyword>
<comment type="caution">
    <text evidence="4">The sequence shown here is derived from an EMBL/GenBank/DDBJ whole genome shotgun (WGS) entry which is preliminary data.</text>
</comment>
<feature type="compositionally biased region" description="Basic and acidic residues" evidence="1">
    <location>
        <begin position="1"/>
        <end position="17"/>
    </location>
</feature>
<dbReference type="PANTHER" id="PTHR33116:SF79">
    <property type="entry name" value="REVERSE TRANSCRIPTASE DOMAIN, ZINC FINGER, CCHC-TYPE-RELATED"/>
    <property type="match status" value="1"/>
</dbReference>
<dbReference type="InterPro" id="IPR043502">
    <property type="entry name" value="DNA/RNA_pol_sf"/>
</dbReference>
<dbReference type="EMBL" id="NBSK02000009">
    <property type="protein sequence ID" value="KAJ0184941.1"/>
    <property type="molecule type" value="Genomic_DNA"/>
</dbReference>
<evidence type="ECO:0000256" key="1">
    <source>
        <dbReference type="SAM" id="MobiDB-lite"/>
    </source>
</evidence>
<dbReference type="Pfam" id="PF00078">
    <property type="entry name" value="RVT_1"/>
    <property type="match status" value="1"/>
</dbReference>
<evidence type="ECO:0000313" key="4">
    <source>
        <dbReference type="EMBL" id="KAJ0184941.1"/>
    </source>
</evidence>
<protein>
    <recommendedName>
        <fullName evidence="6">Reverse transcriptase domain-containing protein</fullName>
    </recommendedName>
</protein>
<dbReference type="InterPro" id="IPR000477">
    <property type="entry name" value="RT_dom"/>
</dbReference>
<proteinExistence type="predicted"/>
<dbReference type="Pfam" id="PF13966">
    <property type="entry name" value="zf-RVT"/>
    <property type="match status" value="1"/>
</dbReference>
<dbReference type="AlphaFoldDB" id="A0A9R1WPG0"/>
<feature type="domain" description="Reverse transcriptase zinc-binding" evidence="3">
    <location>
        <begin position="489"/>
        <end position="568"/>
    </location>
</feature>
<name>A0A9R1WPG0_LACSA</name>
<organism evidence="4 5">
    <name type="scientific">Lactuca sativa</name>
    <name type="common">Garden lettuce</name>
    <dbReference type="NCBI Taxonomy" id="4236"/>
    <lineage>
        <taxon>Eukaryota</taxon>
        <taxon>Viridiplantae</taxon>
        <taxon>Streptophyta</taxon>
        <taxon>Embryophyta</taxon>
        <taxon>Tracheophyta</taxon>
        <taxon>Spermatophyta</taxon>
        <taxon>Magnoliopsida</taxon>
        <taxon>eudicotyledons</taxon>
        <taxon>Gunneridae</taxon>
        <taxon>Pentapetalae</taxon>
        <taxon>asterids</taxon>
        <taxon>campanulids</taxon>
        <taxon>Asterales</taxon>
        <taxon>Asteraceae</taxon>
        <taxon>Cichorioideae</taxon>
        <taxon>Cichorieae</taxon>
        <taxon>Lactucinae</taxon>
        <taxon>Lactuca</taxon>
    </lineage>
</organism>
<feature type="region of interest" description="Disordered" evidence="1">
    <location>
        <begin position="1"/>
        <end position="39"/>
    </location>
</feature>
<accession>A0A9R1WPG0</accession>
<evidence type="ECO:0000313" key="5">
    <source>
        <dbReference type="Proteomes" id="UP000235145"/>
    </source>
</evidence>
<sequence>MFMRISKSEARKQKEAGEAIGSPGIEQRRKPPKTTSTRRVGLTTRRVRSNVREDKYSETYRIRELRDGLGESAMDSTTAITPLFQSISSSSFDSESDDETQAALELQTLEMELSTSPTKYNAHVQYIKALRKQGDIEGRDEVAFSVLKDDQTLRSYDLEAEHTVHLVRPHLPATINLCEFPEFKRFEICKKGCLESAKSSILINGCPTDEFPITKGVWQGDPLSPFLFIIAMEGLSVSMRAACEHGVFKGIKIPNGGPVISHLLYADDALFLGEWSEDNIKNLSGILHCFHVASGLKVNFNKSRVFGVDVSMQEGTRRARPLGCEPAKLPFNYLGVPVGANMNLIKHWSPVIDKFHAKLSKWKSKNLSFGGRLTLVQSVLGNLPTYFLSLFVAPQGVIDKLESIRRHFLWGNTGDKKKIHWVSWDTVTASKEAGGLGVGTIKSLNISLMVKWWWRLRTGASIIWAAVIKGIHNLNSKPDDYYANNRLPSTWKILSGSLPISRRKFEWIREIPIKVVCFIWRAWLGKIPTNIALVKRRISVGDIKCSLCDDWEEDSDHVLVGCEYEKEVLSWIFKWCGVMMPPIRTVVELLDFANNWLNNQIKRRLLLGICYGVLWGIWKQRNNRVFNGSKMPPAKCADIIQSTLFL</sequence>
<evidence type="ECO:0008006" key="6">
    <source>
        <dbReference type="Google" id="ProtNLM"/>
    </source>
</evidence>
<dbReference type="InterPro" id="IPR026960">
    <property type="entry name" value="RVT-Znf"/>
</dbReference>
<dbReference type="Proteomes" id="UP000235145">
    <property type="component" value="Unassembled WGS sequence"/>
</dbReference>
<evidence type="ECO:0000259" key="2">
    <source>
        <dbReference type="Pfam" id="PF00078"/>
    </source>
</evidence>
<evidence type="ECO:0000259" key="3">
    <source>
        <dbReference type="Pfam" id="PF13966"/>
    </source>
</evidence>
<feature type="domain" description="Reverse transcriptase" evidence="2">
    <location>
        <begin position="184"/>
        <end position="337"/>
    </location>
</feature>
<reference evidence="4 5" key="1">
    <citation type="journal article" date="2017" name="Nat. Commun.">
        <title>Genome assembly with in vitro proximity ligation data and whole-genome triplication in lettuce.</title>
        <authorList>
            <person name="Reyes-Chin-Wo S."/>
            <person name="Wang Z."/>
            <person name="Yang X."/>
            <person name="Kozik A."/>
            <person name="Arikit S."/>
            <person name="Song C."/>
            <person name="Xia L."/>
            <person name="Froenicke L."/>
            <person name="Lavelle D.O."/>
            <person name="Truco M.J."/>
            <person name="Xia R."/>
            <person name="Zhu S."/>
            <person name="Xu C."/>
            <person name="Xu H."/>
            <person name="Xu X."/>
            <person name="Cox K."/>
            <person name="Korf I."/>
            <person name="Meyers B.C."/>
            <person name="Michelmore R.W."/>
        </authorList>
    </citation>
    <scope>NUCLEOTIDE SEQUENCE [LARGE SCALE GENOMIC DNA]</scope>
    <source>
        <strain evidence="5">cv. Salinas</strain>
        <tissue evidence="4">Seedlings</tissue>
    </source>
</reference>